<dbReference type="EMBL" id="JACHHH010000002">
    <property type="protein sequence ID" value="MBB6040452.1"/>
    <property type="molecule type" value="Genomic_DNA"/>
</dbReference>
<dbReference type="PANTHER" id="PTHR42732">
    <property type="entry name" value="BETA-GALACTOSIDASE"/>
    <property type="match status" value="1"/>
</dbReference>
<name>A0A7W9SEB9_9FIRM</name>
<evidence type="ECO:0000259" key="6">
    <source>
        <dbReference type="Pfam" id="PF02837"/>
    </source>
</evidence>
<evidence type="ECO:0000313" key="7">
    <source>
        <dbReference type="EMBL" id="MBB6040452.1"/>
    </source>
</evidence>
<dbReference type="Gene3D" id="3.20.20.80">
    <property type="entry name" value="Glycosidases"/>
    <property type="match status" value="1"/>
</dbReference>
<reference evidence="7 8" key="1">
    <citation type="submission" date="2020-08" db="EMBL/GenBank/DDBJ databases">
        <title>Genomic Encyclopedia of Type Strains, Phase IV (KMG-IV): sequencing the most valuable type-strain genomes for metagenomic binning, comparative biology and taxonomic classification.</title>
        <authorList>
            <person name="Goeker M."/>
        </authorList>
    </citation>
    <scope>NUCLEOTIDE SEQUENCE [LARGE SCALE GENOMIC DNA]</scope>
    <source>
        <strain evidence="7 8">DSM 17245</strain>
    </source>
</reference>
<sequence>MKHIENYPRPQLVRDSWIELNGEWDFAFDNEKTGEKSHWEMGIPLAEKRKILVPFSPETKESGVHIQNHSGYLWYQRMLPVNKKELEGKRFILHFEGVDYLSKVYINGKQVGQHCGGYSRFSVDVTEYIEDKENILTVLAIDSSNMEQPRGKQRWEQYSYACWYIQTSGIWKSVWGEVVNQRYIKDVKITPQLYEHTVEIEGLVEDACLLSVETKPSKCPLFANLKVKYQNIDVTEVQAIVQEGRFKLKVYLDNPAIDPFLVKRWSPQEPNLYDLEIKIKEEDGMLDSVFSYFGLREIRIEEGKFLLNGCPLYQRLILDQGYWKDTGLTPKDEEALLHDLQKIKEMGFNGVRKHQKIEDERFLYLCDTMGILVWSEFPSNYRFNQESIMAFTKEWMEAVKQNYNHPSIIAWTPFNESWGVFEIEKEKAEQYLTEGIYYLTKSLDPYRPVISNDGWEHTKTDLLTLHDYTERGEDFFNRYSTFMEQMKTTEEYHCGFKSAFSNGYQYDKQPILLTEYGGIAFSTKEKEQWGYGNTVETEEAFLERYESITKAIIELPFFQGFCYTQLTDVEQEVNGLLDENHEYKVSPEAIRKINLTGPSDGRLIHLFD</sequence>
<dbReference type="InterPro" id="IPR013783">
    <property type="entry name" value="Ig-like_fold"/>
</dbReference>
<evidence type="ECO:0000256" key="2">
    <source>
        <dbReference type="ARBA" id="ARBA00022801"/>
    </source>
</evidence>
<keyword evidence="2" id="KW-0378">Hydrolase</keyword>
<dbReference type="GO" id="GO:0005975">
    <property type="term" value="P:carbohydrate metabolic process"/>
    <property type="evidence" value="ECO:0007669"/>
    <property type="project" value="InterPro"/>
</dbReference>
<dbReference type="SUPFAM" id="SSF49303">
    <property type="entry name" value="beta-Galactosidase/glucuronidase domain"/>
    <property type="match status" value="1"/>
</dbReference>
<dbReference type="SUPFAM" id="SSF51445">
    <property type="entry name" value="(Trans)glycosidases"/>
    <property type="match status" value="1"/>
</dbReference>
<evidence type="ECO:0000259" key="5">
    <source>
        <dbReference type="Pfam" id="PF02836"/>
    </source>
</evidence>
<feature type="domain" description="Glycosyl hydrolases family 2 sugar binding" evidence="6">
    <location>
        <begin position="19"/>
        <end position="144"/>
    </location>
</feature>
<feature type="domain" description="Glycoside hydrolase family 2 immunoglobulin-like beta-sandwich" evidence="4">
    <location>
        <begin position="183"/>
        <end position="296"/>
    </location>
</feature>
<dbReference type="GeneID" id="85013980"/>
<keyword evidence="3" id="KW-0326">Glycosidase</keyword>
<dbReference type="Proteomes" id="UP000522163">
    <property type="component" value="Unassembled WGS sequence"/>
</dbReference>
<dbReference type="AlphaFoldDB" id="A0A7W9SEB9"/>
<dbReference type="InterPro" id="IPR036156">
    <property type="entry name" value="Beta-gal/glucu_dom_sf"/>
</dbReference>
<dbReference type="Pfam" id="PF02836">
    <property type="entry name" value="Glyco_hydro_2_C"/>
    <property type="match status" value="1"/>
</dbReference>
<dbReference type="Pfam" id="PF00703">
    <property type="entry name" value="Glyco_hydro_2"/>
    <property type="match status" value="1"/>
</dbReference>
<evidence type="ECO:0000256" key="3">
    <source>
        <dbReference type="ARBA" id="ARBA00023295"/>
    </source>
</evidence>
<feature type="domain" description="Glycoside hydrolase family 2 catalytic" evidence="5">
    <location>
        <begin position="298"/>
        <end position="519"/>
    </location>
</feature>
<dbReference type="RefSeq" id="WP_183682345.1">
    <property type="nucleotide sequence ID" value="NZ_JACHHH010000002.1"/>
</dbReference>
<dbReference type="InterPro" id="IPR008979">
    <property type="entry name" value="Galactose-bd-like_sf"/>
</dbReference>
<organism evidence="7 8">
    <name type="scientific">Oribacterium sinus</name>
    <dbReference type="NCBI Taxonomy" id="237576"/>
    <lineage>
        <taxon>Bacteria</taxon>
        <taxon>Bacillati</taxon>
        <taxon>Bacillota</taxon>
        <taxon>Clostridia</taxon>
        <taxon>Lachnospirales</taxon>
        <taxon>Lachnospiraceae</taxon>
        <taxon>Oribacterium</taxon>
    </lineage>
</organism>
<dbReference type="GO" id="GO:0004553">
    <property type="term" value="F:hydrolase activity, hydrolyzing O-glycosyl compounds"/>
    <property type="evidence" value="ECO:0007669"/>
    <property type="project" value="InterPro"/>
</dbReference>
<gene>
    <name evidence="7" type="ORF">HNQ46_000415</name>
</gene>
<dbReference type="Pfam" id="PF02837">
    <property type="entry name" value="Glyco_hydro_2_N"/>
    <property type="match status" value="1"/>
</dbReference>
<comment type="caution">
    <text evidence="7">The sequence shown here is derived from an EMBL/GenBank/DDBJ whole genome shotgun (WGS) entry which is preliminary data.</text>
</comment>
<dbReference type="Gene3D" id="2.60.40.10">
    <property type="entry name" value="Immunoglobulins"/>
    <property type="match status" value="1"/>
</dbReference>
<dbReference type="PANTHER" id="PTHR42732:SF3">
    <property type="entry name" value="HYDROLASE"/>
    <property type="match status" value="1"/>
</dbReference>
<dbReference type="InterPro" id="IPR006104">
    <property type="entry name" value="Glyco_hydro_2_N"/>
</dbReference>
<evidence type="ECO:0000313" key="8">
    <source>
        <dbReference type="Proteomes" id="UP000522163"/>
    </source>
</evidence>
<comment type="similarity">
    <text evidence="1">Belongs to the glycosyl hydrolase 2 family.</text>
</comment>
<dbReference type="InterPro" id="IPR006102">
    <property type="entry name" value="Ig-like_GH2"/>
</dbReference>
<dbReference type="SUPFAM" id="SSF49785">
    <property type="entry name" value="Galactose-binding domain-like"/>
    <property type="match status" value="1"/>
</dbReference>
<protein>
    <submittedName>
        <fullName evidence="7">Beta-galactosidase/beta-glucuronidase</fullName>
    </submittedName>
</protein>
<proteinExistence type="inferred from homology"/>
<evidence type="ECO:0000256" key="1">
    <source>
        <dbReference type="ARBA" id="ARBA00007401"/>
    </source>
</evidence>
<dbReference type="InterPro" id="IPR051913">
    <property type="entry name" value="GH2_Domain-Containing"/>
</dbReference>
<accession>A0A7W9SEB9</accession>
<dbReference type="Gene3D" id="2.60.120.260">
    <property type="entry name" value="Galactose-binding domain-like"/>
    <property type="match status" value="1"/>
</dbReference>
<dbReference type="InterPro" id="IPR017853">
    <property type="entry name" value="GH"/>
</dbReference>
<dbReference type="InterPro" id="IPR006103">
    <property type="entry name" value="Glyco_hydro_2_cat"/>
</dbReference>
<evidence type="ECO:0000259" key="4">
    <source>
        <dbReference type="Pfam" id="PF00703"/>
    </source>
</evidence>